<organism evidence="1 2">
    <name type="scientific">Salegentibacter salinarum</name>
    <dbReference type="NCBI Taxonomy" id="447422"/>
    <lineage>
        <taxon>Bacteria</taxon>
        <taxon>Pseudomonadati</taxon>
        <taxon>Bacteroidota</taxon>
        <taxon>Flavobacteriia</taxon>
        <taxon>Flavobacteriales</taxon>
        <taxon>Flavobacteriaceae</taxon>
        <taxon>Salegentibacter</taxon>
    </lineage>
</organism>
<name>A0A2N0U3U4_9FLAO</name>
<accession>A0A2N0U3U4</accession>
<dbReference type="STRING" id="447422.SAMN05660903_00290"/>
<comment type="caution">
    <text evidence="1">The sequence shown here is derived from an EMBL/GenBank/DDBJ whole genome shotgun (WGS) entry which is preliminary data.</text>
</comment>
<evidence type="ECO:0000313" key="1">
    <source>
        <dbReference type="EMBL" id="PKD21664.1"/>
    </source>
</evidence>
<dbReference type="EMBL" id="LKTS01000001">
    <property type="protein sequence ID" value="PKD21664.1"/>
    <property type="molecule type" value="Genomic_DNA"/>
</dbReference>
<dbReference type="AlphaFoldDB" id="A0A2N0U3U4"/>
<dbReference type="OrthoDB" id="1445232at2"/>
<keyword evidence="2" id="KW-1185">Reference proteome</keyword>
<proteinExistence type="predicted"/>
<protein>
    <submittedName>
        <fullName evidence="1">Uncharacterized protein</fullName>
    </submittedName>
</protein>
<reference evidence="1 2" key="1">
    <citation type="submission" date="2015-10" db="EMBL/GenBank/DDBJ databases">
        <title>Draft genome sequence of Salegentibacter salinarum KCTC 12975.</title>
        <authorList>
            <person name="Lin W."/>
            <person name="Zheng Q."/>
        </authorList>
    </citation>
    <scope>NUCLEOTIDE SEQUENCE [LARGE SCALE GENOMIC DNA]</scope>
    <source>
        <strain evidence="1 2">KCTC 12975</strain>
    </source>
</reference>
<sequence>MERIKINISAFLGIAILIASLLPALHSLSHETSLAEDDISSVHISHLDAELGCDVCSFHLTTSDVPEFYSYTLYAPLKEEIYIVSLEDKVNPYPFRLFQLRAPPAMIG</sequence>
<evidence type="ECO:0000313" key="2">
    <source>
        <dbReference type="Proteomes" id="UP000232673"/>
    </source>
</evidence>
<gene>
    <name evidence="1" type="ORF">APR41_01375</name>
</gene>
<dbReference type="Proteomes" id="UP000232673">
    <property type="component" value="Unassembled WGS sequence"/>
</dbReference>
<dbReference type="RefSeq" id="WP_079711451.1">
    <property type="nucleotide sequence ID" value="NZ_FUZC01000001.1"/>
</dbReference>